<evidence type="ECO:0000259" key="2">
    <source>
        <dbReference type="PROSITE" id="PS51704"/>
    </source>
</evidence>
<evidence type="ECO:0000256" key="1">
    <source>
        <dbReference type="SAM" id="SignalP"/>
    </source>
</evidence>
<dbReference type="RefSeq" id="WP_157480099.1">
    <property type="nucleotide sequence ID" value="NZ_CP046566.1"/>
</dbReference>
<dbReference type="PANTHER" id="PTHR46211:SF14">
    <property type="entry name" value="GLYCEROPHOSPHODIESTER PHOSPHODIESTERASE"/>
    <property type="match status" value="1"/>
</dbReference>
<proteinExistence type="predicted"/>
<dbReference type="Proteomes" id="UP000426027">
    <property type="component" value="Chromosome"/>
</dbReference>
<feature type="domain" description="GP-PDE" evidence="2">
    <location>
        <begin position="30"/>
        <end position="299"/>
    </location>
</feature>
<feature type="chain" id="PRO_5026097607" evidence="1">
    <location>
        <begin position="24"/>
        <end position="299"/>
    </location>
</feature>
<organism evidence="3 4">
    <name type="scientific">Phnomibacter ginsenosidimutans</name>
    <dbReference type="NCBI Taxonomy" id="2676868"/>
    <lineage>
        <taxon>Bacteria</taxon>
        <taxon>Pseudomonadati</taxon>
        <taxon>Bacteroidota</taxon>
        <taxon>Chitinophagia</taxon>
        <taxon>Chitinophagales</taxon>
        <taxon>Chitinophagaceae</taxon>
        <taxon>Phnomibacter</taxon>
    </lineage>
</organism>
<dbReference type="SUPFAM" id="SSF51695">
    <property type="entry name" value="PLC-like phosphodiesterases"/>
    <property type="match status" value="1"/>
</dbReference>
<dbReference type="InterPro" id="IPR030395">
    <property type="entry name" value="GP_PDE_dom"/>
</dbReference>
<accession>A0A6I6GRT4</accession>
<dbReference type="Pfam" id="PF03009">
    <property type="entry name" value="GDPD"/>
    <property type="match status" value="1"/>
</dbReference>
<dbReference type="GO" id="GO:0006629">
    <property type="term" value="P:lipid metabolic process"/>
    <property type="evidence" value="ECO:0007669"/>
    <property type="project" value="InterPro"/>
</dbReference>
<dbReference type="Gene3D" id="3.20.20.190">
    <property type="entry name" value="Phosphatidylinositol (PI) phosphodiesterase"/>
    <property type="match status" value="1"/>
</dbReference>
<feature type="signal peptide" evidence="1">
    <location>
        <begin position="1"/>
        <end position="23"/>
    </location>
</feature>
<evidence type="ECO:0000313" key="4">
    <source>
        <dbReference type="Proteomes" id="UP000426027"/>
    </source>
</evidence>
<gene>
    <name evidence="3" type="ORF">GLV81_17500</name>
</gene>
<keyword evidence="4" id="KW-1185">Reference proteome</keyword>
<dbReference type="EMBL" id="CP046566">
    <property type="protein sequence ID" value="QGW29672.1"/>
    <property type="molecule type" value="Genomic_DNA"/>
</dbReference>
<dbReference type="PROSITE" id="PS51704">
    <property type="entry name" value="GP_PDE"/>
    <property type="match status" value="1"/>
</dbReference>
<keyword evidence="1" id="KW-0732">Signal</keyword>
<reference evidence="3 4" key="1">
    <citation type="submission" date="2019-11" db="EMBL/GenBank/DDBJ databases">
        <authorList>
            <person name="Im W.T."/>
        </authorList>
    </citation>
    <scope>NUCLEOTIDE SEQUENCE [LARGE SCALE GENOMIC DNA]</scope>
    <source>
        <strain evidence="3 4">SB-02</strain>
    </source>
</reference>
<name>A0A6I6GRT4_9BACT</name>
<dbReference type="PROSITE" id="PS51257">
    <property type="entry name" value="PROKAR_LIPOPROTEIN"/>
    <property type="match status" value="1"/>
</dbReference>
<dbReference type="AlphaFoldDB" id="A0A6I6GRT4"/>
<protein>
    <submittedName>
        <fullName evidence="3">Glycerophosphodiester phosphodiesterase</fullName>
    </submittedName>
</protein>
<sequence length="299" mass="32777">MLRPIALVALFVTSMACSSSKQAPAVPAAFETQGHRGCRGLMPENTIAAMRKAIDLGVTTLEMDLAISADRQVVVSHDPYFSENITTTPEGGYLSKSAAASRLLYSMPYDSIRKYDVGLKPHPDFPKQQKLAAIKPLLATLIDSAEAYAKTKGRVMLYNIEIKSKAANDGKKHPPVAEFVALAMNVINSKGITARTCIQSFDLRALQVMHQQYPGVTTSLLVESNETKTLPQLIAALGFTPTIFSPHFSLVNAALIETCRKEKMRLIPWTVNDLNEIRRLKGLGVDGIISDYPDLFQQL</sequence>
<dbReference type="GO" id="GO:0008081">
    <property type="term" value="F:phosphoric diester hydrolase activity"/>
    <property type="evidence" value="ECO:0007669"/>
    <property type="project" value="InterPro"/>
</dbReference>
<evidence type="ECO:0000313" key="3">
    <source>
        <dbReference type="EMBL" id="QGW29672.1"/>
    </source>
</evidence>
<dbReference type="PANTHER" id="PTHR46211">
    <property type="entry name" value="GLYCEROPHOSPHORYL DIESTER PHOSPHODIESTERASE"/>
    <property type="match status" value="1"/>
</dbReference>
<dbReference type="KEGG" id="fls:GLV81_17500"/>
<dbReference type="InterPro" id="IPR017946">
    <property type="entry name" value="PLC-like_Pdiesterase_TIM-brl"/>
</dbReference>